<evidence type="ECO:0000313" key="7">
    <source>
        <dbReference type="EMBL" id="MDI3421605.1"/>
    </source>
</evidence>
<proteinExistence type="predicted"/>
<dbReference type="Pfam" id="PF13517">
    <property type="entry name" value="FG-GAP_3"/>
    <property type="match status" value="1"/>
</dbReference>
<evidence type="ECO:0000256" key="6">
    <source>
        <dbReference type="SAM" id="SignalP"/>
    </source>
</evidence>
<protein>
    <submittedName>
        <fullName evidence="7">FG-GAP repeat protein</fullName>
    </submittedName>
</protein>
<dbReference type="SMART" id="SM00191">
    <property type="entry name" value="Int_alpha"/>
    <property type="match status" value="5"/>
</dbReference>
<keyword evidence="4" id="KW-0325">Glycoprotein</keyword>
<accession>A0ABT6T176</accession>
<dbReference type="Pfam" id="PF01839">
    <property type="entry name" value="FG-GAP"/>
    <property type="match status" value="2"/>
</dbReference>
<dbReference type="InterPro" id="IPR028994">
    <property type="entry name" value="Integrin_alpha_N"/>
</dbReference>
<dbReference type="InterPro" id="IPR013519">
    <property type="entry name" value="Int_alpha_beta-p"/>
</dbReference>
<sequence>MAAATALVVALSGGVVATATGTAAAVGAVDPIADRADQADFNNDGYADTAVSSSGAHVAGQAQAGQVTALYGQPGGPRSATFSQNSAGVPGAAEKDDLFGADSAHGDFDGDGYDDLAVGTVREDVGGDVDGGSVTVLWGSANGLSTGTTVKDPRPTKHDAFGGTLEAGDFDGDGRDDLVVGARSGAATLDVFSAGISRTGAVGRHYTVVPPVMNEPGAGPLNLYSGDVDADGREDLIVDGFDKSDTYNANFWLPGSAGGVTASGAQRLPGGYITDVGDTDSDGYGDIVIGMLWDEGIAGAREGGAVHVVRGAASGPDGGTDTFSQDTAGVPGGGEKNDVFGAEIELGDVNGDGRLDLVVGAPGENLDGVVDAGAVTVLYGAADGSGITGEGARFLEQNTPGVPNSSETEDFFGSDVHLDDLNGDGRDDVVIGAYGENGGNGAVHVLDSGADGSLTSPGGIYVSDVGISTAGTPHLGSNITD</sequence>
<keyword evidence="8" id="KW-1185">Reference proteome</keyword>
<dbReference type="PANTHER" id="PTHR23221">
    <property type="entry name" value="GLYCOSYLPHOSPHATIDYLINOSITOL PHOSPHOLIPASE D"/>
    <property type="match status" value="1"/>
</dbReference>
<name>A0ABT6T176_9ACTN</name>
<feature type="chain" id="PRO_5045054402" evidence="6">
    <location>
        <begin position="18"/>
        <end position="481"/>
    </location>
</feature>
<evidence type="ECO:0000256" key="5">
    <source>
        <dbReference type="SAM" id="MobiDB-lite"/>
    </source>
</evidence>
<dbReference type="PROSITE" id="PS51470">
    <property type="entry name" value="FG_GAP"/>
    <property type="match status" value="2"/>
</dbReference>
<gene>
    <name evidence="7" type="ORF">QIT00_24125</name>
</gene>
<dbReference type="EMBL" id="JASCIS010000026">
    <property type="protein sequence ID" value="MDI3421605.1"/>
    <property type="molecule type" value="Genomic_DNA"/>
</dbReference>
<feature type="signal peptide" evidence="6">
    <location>
        <begin position="1"/>
        <end position="17"/>
    </location>
</feature>
<dbReference type="SUPFAM" id="SSF69318">
    <property type="entry name" value="Integrin alpha N-terminal domain"/>
    <property type="match status" value="2"/>
</dbReference>
<dbReference type="PANTHER" id="PTHR23221:SF7">
    <property type="entry name" value="PHOSPHATIDYLINOSITOL-GLYCAN-SPECIFIC PHOSPHOLIPASE D"/>
    <property type="match status" value="1"/>
</dbReference>
<evidence type="ECO:0000256" key="1">
    <source>
        <dbReference type="ARBA" id="ARBA00022729"/>
    </source>
</evidence>
<dbReference type="InterPro" id="IPR013517">
    <property type="entry name" value="FG-GAP"/>
</dbReference>
<evidence type="ECO:0000256" key="2">
    <source>
        <dbReference type="ARBA" id="ARBA00022737"/>
    </source>
</evidence>
<evidence type="ECO:0000313" key="8">
    <source>
        <dbReference type="Proteomes" id="UP001237105"/>
    </source>
</evidence>
<dbReference type="PRINTS" id="PR01185">
    <property type="entry name" value="INTEGRINA"/>
</dbReference>
<comment type="caution">
    <text evidence="7">The sequence shown here is derived from an EMBL/GenBank/DDBJ whole genome shotgun (WGS) entry which is preliminary data.</text>
</comment>
<evidence type="ECO:0000256" key="3">
    <source>
        <dbReference type="ARBA" id="ARBA00022801"/>
    </source>
</evidence>
<reference evidence="7 8" key="1">
    <citation type="submission" date="2023-05" db="EMBL/GenBank/DDBJ databases">
        <title>Draft genome sequence of Streptomyces sp. B-S-A12 isolated from a cave soil in Thailand.</title>
        <authorList>
            <person name="Chamroensaksri N."/>
            <person name="Muangham S."/>
        </authorList>
    </citation>
    <scope>NUCLEOTIDE SEQUENCE [LARGE SCALE GENOMIC DNA]</scope>
    <source>
        <strain evidence="7 8">B-S-A12</strain>
    </source>
</reference>
<feature type="region of interest" description="Disordered" evidence="5">
    <location>
        <begin position="75"/>
        <end position="104"/>
    </location>
</feature>
<dbReference type="Gene3D" id="2.130.10.130">
    <property type="entry name" value="Integrin alpha, N-terminal"/>
    <property type="match status" value="3"/>
</dbReference>
<dbReference type="Proteomes" id="UP001237105">
    <property type="component" value="Unassembled WGS sequence"/>
</dbReference>
<evidence type="ECO:0000256" key="4">
    <source>
        <dbReference type="ARBA" id="ARBA00023180"/>
    </source>
</evidence>
<keyword evidence="2" id="KW-0677">Repeat</keyword>
<feature type="compositionally biased region" description="Basic and acidic residues" evidence="5">
    <location>
        <begin position="93"/>
        <end position="104"/>
    </location>
</feature>
<dbReference type="InterPro" id="IPR000413">
    <property type="entry name" value="Integrin_alpha"/>
</dbReference>
<keyword evidence="3" id="KW-0378">Hydrolase</keyword>
<keyword evidence="1 6" id="KW-0732">Signal</keyword>
<organism evidence="7 8">
    <name type="scientific">Streptomyces luteolus</name>
    <dbReference type="NCBI Taxonomy" id="3043615"/>
    <lineage>
        <taxon>Bacteria</taxon>
        <taxon>Bacillati</taxon>
        <taxon>Actinomycetota</taxon>
        <taxon>Actinomycetes</taxon>
        <taxon>Kitasatosporales</taxon>
        <taxon>Streptomycetaceae</taxon>
        <taxon>Streptomyces</taxon>
    </lineage>
</organism>